<dbReference type="GO" id="GO:0016818">
    <property type="term" value="F:hydrolase activity, acting on acid anhydrides, in phosphorus-containing anhydrides"/>
    <property type="evidence" value="ECO:0007669"/>
    <property type="project" value="InterPro"/>
</dbReference>
<dbReference type="AlphaFoldDB" id="A0A7G7CSR4"/>
<sequence length="296" mass="32924">MTSAIHRDLDAIDPNDSRGFNGARLSATVILVRDDRGKLEVWAQERVVTMRNYPGMTVFPGGGVDPRDFPPRSWDSGNLWTGPSVVSVARRMGVTKYKAHALVFAALREVFEESGTLLVVNDEGDLIRDAHMFHDYREQLETHAAAFSDLLHDNALRVNADLIRPWSRWVGTSSAGNRFDTFFFIAYAPPGQEPDGDSGETDDAGWFPPGLLLDGWRAGLVRLAAPTYAQLKRLARHNSVAGVMADADYSDMRPVIGDPVDDERYREYFTTTPTNRIGPKYDIGEPLRPDTPDTLS</sequence>
<evidence type="ECO:0000256" key="6">
    <source>
        <dbReference type="ARBA" id="ARBA00023211"/>
    </source>
</evidence>
<comment type="cofactor">
    <cofactor evidence="2">
        <name>Mg(2+)</name>
        <dbReference type="ChEBI" id="CHEBI:18420"/>
    </cofactor>
</comment>
<keyword evidence="4" id="KW-0378">Hydrolase</keyword>
<dbReference type="PROSITE" id="PS51462">
    <property type="entry name" value="NUDIX"/>
    <property type="match status" value="1"/>
</dbReference>
<dbReference type="InterPro" id="IPR015797">
    <property type="entry name" value="NUDIX_hydrolase-like_dom_sf"/>
</dbReference>
<dbReference type="KEGG" id="cik:H0194_10325"/>
<proteinExistence type="predicted"/>
<keyword evidence="10" id="KW-1185">Reference proteome</keyword>
<name>A0A7G7CSR4_9CORY</name>
<dbReference type="Proteomes" id="UP000515743">
    <property type="component" value="Chromosome"/>
</dbReference>
<dbReference type="InterPro" id="IPR039121">
    <property type="entry name" value="NUDT19"/>
</dbReference>
<accession>A0A7G7CSR4</accession>
<dbReference type="CDD" id="cd18870">
    <property type="entry name" value="NUDIX_AcylCoAdiphos_Nudt19"/>
    <property type="match status" value="1"/>
</dbReference>
<evidence type="ECO:0000256" key="3">
    <source>
        <dbReference type="ARBA" id="ARBA00022723"/>
    </source>
</evidence>
<keyword evidence="5" id="KW-0460">Magnesium</keyword>
<evidence type="ECO:0000313" key="10">
    <source>
        <dbReference type="Proteomes" id="UP000515743"/>
    </source>
</evidence>
<dbReference type="EMBL" id="CP059404">
    <property type="protein sequence ID" value="QNE90630.1"/>
    <property type="molecule type" value="Genomic_DNA"/>
</dbReference>
<dbReference type="RefSeq" id="WP_185177003.1">
    <property type="nucleotide sequence ID" value="NZ_CP059404.1"/>
</dbReference>
<evidence type="ECO:0000256" key="5">
    <source>
        <dbReference type="ARBA" id="ARBA00022842"/>
    </source>
</evidence>
<keyword evidence="3" id="KW-0479">Metal-binding</keyword>
<gene>
    <name evidence="9" type="ORF">H0194_10325</name>
</gene>
<dbReference type="InterPro" id="IPR000086">
    <property type="entry name" value="NUDIX_hydrolase_dom"/>
</dbReference>
<feature type="region of interest" description="Disordered" evidence="7">
    <location>
        <begin position="271"/>
        <end position="296"/>
    </location>
</feature>
<evidence type="ECO:0000259" key="8">
    <source>
        <dbReference type="PROSITE" id="PS51462"/>
    </source>
</evidence>
<dbReference type="GO" id="GO:0046872">
    <property type="term" value="F:metal ion binding"/>
    <property type="evidence" value="ECO:0007669"/>
    <property type="project" value="UniProtKB-KW"/>
</dbReference>
<feature type="compositionally biased region" description="Basic and acidic residues" evidence="7">
    <location>
        <begin position="282"/>
        <end position="296"/>
    </location>
</feature>
<protein>
    <submittedName>
        <fullName evidence="9">NUDIX domain-containing protein</fullName>
    </submittedName>
</protein>
<evidence type="ECO:0000313" key="9">
    <source>
        <dbReference type="EMBL" id="QNE90630.1"/>
    </source>
</evidence>
<reference evidence="9 10" key="1">
    <citation type="submission" date="2020-07" db="EMBL/GenBank/DDBJ databases">
        <title>Complete genome and description of Corynebacterium incognita strain Marseille-Q3630 sp. nov.</title>
        <authorList>
            <person name="Boxberger M."/>
        </authorList>
    </citation>
    <scope>NUCLEOTIDE SEQUENCE [LARGE SCALE GENOMIC DNA]</scope>
    <source>
        <strain evidence="9 10">Marseille-Q3630</strain>
    </source>
</reference>
<comment type="cofactor">
    <cofactor evidence="1">
        <name>Mn(2+)</name>
        <dbReference type="ChEBI" id="CHEBI:29035"/>
    </cofactor>
</comment>
<dbReference type="PANTHER" id="PTHR12318">
    <property type="entry name" value="TESTOSTERONE-REGULATED PROTEIN RP2"/>
    <property type="match status" value="1"/>
</dbReference>
<evidence type="ECO:0000256" key="1">
    <source>
        <dbReference type="ARBA" id="ARBA00001936"/>
    </source>
</evidence>
<dbReference type="PANTHER" id="PTHR12318:SF0">
    <property type="entry name" value="ACYL-COENZYME A DIPHOSPHATASE NUDT19"/>
    <property type="match status" value="1"/>
</dbReference>
<feature type="domain" description="Nudix hydrolase" evidence="8">
    <location>
        <begin position="22"/>
        <end position="236"/>
    </location>
</feature>
<evidence type="ECO:0000256" key="4">
    <source>
        <dbReference type="ARBA" id="ARBA00022801"/>
    </source>
</evidence>
<dbReference type="SUPFAM" id="SSF55811">
    <property type="entry name" value="Nudix"/>
    <property type="match status" value="1"/>
</dbReference>
<keyword evidence="6" id="KW-0464">Manganese</keyword>
<dbReference type="Gene3D" id="3.90.79.10">
    <property type="entry name" value="Nucleoside Triphosphate Pyrophosphohydrolase"/>
    <property type="match status" value="1"/>
</dbReference>
<evidence type="ECO:0000256" key="2">
    <source>
        <dbReference type="ARBA" id="ARBA00001946"/>
    </source>
</evidence>
<evidence type="ECO:0000256" key="7">
    <source>
        <dbReference type="SAM" id="MobiDB-lite"/>
    </source>
</evidence>
<organism evidence="9 10">
    <name type="scientific">Corynebacterium incognita</name>
    <dbReference type="NCBI Taxonomy" id="2754725"/>
    <lineage>
        <taxon>Bacteria</taxon>
        <taxon>Bacillati</taxon>
        <taxon>Actinomycetota</taxon>
        <taxon>Actinomycetes</taxon>
        <taxon>Mycobacteriales</taxon>
        <taxon>Corynebacteriaceae</taxon>
        <taxon>Corynebacterium</taxon>
    </lineage>
</organism>